<name>A0A2N9L990_9BACT</name>
<evidence type="ECO:0000256" key="1">
    <source>
        <dbReference type="SAM" id="Phobius"/>
    </source>
</evidence>
<keyword evidence="1" id="KW-0472">Membrane</keyword>
<proteinExistence type="predicted"/>
<keyword evidence="1" id="KW-0812">Transmembrane</keyword>
<gene>
    <name evidence="2" type="ORF">SBA5_250066</name>
</gene>
<reference evidence="3" key="1">
    <citation type="submission" date="2018-02" db="EMBL/GenBank/DDBJ databases">
        <authorList>
            <person name="Hausmann B."/>
        </authorList>
    </citation>
    <scope>NUCLEOTIDE SEQUENCE [LARGE SCALE GENOMIC DNA]</scope>
    <source>
        <strain evidence="3">Peat soil MAG SbA5</strain>
    </source>
</reference>
<organism evidence="2 3">
    <name type="scientific">Candidatus Sulfuritelmatomonas gaucii</name>
    <dbReference type="NCBI Taxonomy" id="2043161"/>
    <lineage>
        <taxon>Bacteria</taxon>
        <taxon>Pseudomonadati</taxon>
        <taxon>Acidobacteriota</taxon>
        <taxon>Terriglobia</taxon>
        <taxon>Terriglobales</taxon>
        <taxon>Acidobacteriaceae</taxon>
        <taxon>Candidatus Sulfuritelmatomonas</taxon>
    </lineage>
</organism>
<evidence type="ECO:0000313" key="2">
    <source>
        <dbReference type="EMBL" id="SPE19836.1"/>
    </source>
</evidence>
<accession>A0A2N9L990</accession>
<dbReference type="Proteomes" id="UP000239735">
    <property type="component" value="Unassembled WGS sequence"/>
</dbReference>
<feature type="transmembrane region" description="Helical" evidence="1">
    <location>
        <begin position="101"/>
        <end position="123"/>
    </location>
</feature>
<keyword evidence="1" id="KW-1133">Transmembrane helix</keyword>
<feature type="transmembrane region" description="Helical" evidence="1">
    <location>
        <begin position="21"/>
        <end position="42"/>
    </location>
</feature>
<sequence>MVPKAKEMTAAVRGRETVARLGFWVSMLTAAVAVVAFAVGFMTPPHSGPFCTASCIAYPYNGAVAFFPRDYLWIFPGMLLVCLFVVLCICVDFWVEIEKRIFSRIAVAAATAAATLVALDYFIQFEVFQPSLLKGESDGLAFFSQYNPHGAFIAMEDLGYLGMSAAFIFLGVSLSGRNGLEKATRWVLAISGALGFVTFIGMSAVFGNNLETRFELAIITIVWTAVAVAAVMLAILFRRSLRRAAD</sequence>
<dbReference type="EMBL" id="OKRB01000081">
    <property type="protein sequence ID" value="SPE19836.1"/>
    <property type="molecule type" value="Genomic_DNA"/>
</dbReference>
<feature type="transmembrane region" description="Helical" evidence="1">
    <location>
        <begin position="71"/>
        <end position="94"/>
    </location>
</feature>
<feature type="transmembrane region" description="Helical" evidence="1">
    <location>
        <begin position="158"/>
        <end position="174"/>
    </location>
</feature>
<feature type="transmembrane region" description="Helical" evidence="1">
    <location>
        <begin position="186"/>
        <end position="206"/>
    </location>
</feature>
<dbReference type="AlphaFoldDB" id="A0A2N9L990"/>
<protein>
    <submittedName>
        <fullName evidence="2">Uncharacterized protein</fullName>
    </submittedName>
</protein>
<feature type="transmembrane region" description="Helical" evidence="1">
    <location>
        <begin position="218"/>
        <end position="237"/>
    </location>
</feature>
<evidence type="ECO:0000313" key="3">
    <source>
        <dbReference type="Proteomes" id="UP000239735"/>
    </source>
</evidence>